<evidence type="ECO:0000256" key="2">
    <source>
        <dbReference type="SAM" id="Phobius"/>
    </source>
</evidence>
<comment type="caution">
    <text evidence="4">The sequence shown here is derived from an EMBL/GenBank/DDBJ whole genome shotgun (WGS) entry which is preliminary data.</text>
</comment>
<keyword evidence="5" id="KW-1185">Reference proteome</keyword>
<evidence type="ECO:0000313" key="5">
    <source>
        <dbReference type="Proteomes" id="UP001201812"/>
    </source>
</evidence>
<evidence type="ECO:0000313" key="4">
    <source>
        <dbReference type="EMBL" id="KAI1725468.1"/>
    </source>
</evidence>
<reference evidence="4" key="1">
    <citation type="submission" date="2022-01" db="EMBL/GenBank/DDBJ databases">
        <title>Genome Sequence Resource for Two Populations of Ditylenchus destructor, the Migratory Endoparasitic Phytonematode.</title>
        <authorList>
            <person name="Zhang H."/>
            <person name="Lin R."/>
            <person name="Xie B."/>
        </authorList>
    </citation>
    <scope>NUCLEOTIDE SEQUENCE</scope>
    <source>
        <strain evidence="4">BazhouSP</strain>
    </source>
</reference>
<evidence type="ECO:0000256" key="1">
    <source>
        <dbReference type="SAM" id="MobiDB-lite"/>
    </source>
</evidence>
<keyword evidence="2" id="KW-0472">Membrane</keyword>
<dbReference type="AlphaFoldDB" id="A0AAD4NBY1"/>
<feature type="transmembrane region" description="Helical" evidence="2">
    <location>
        <begin position="193"/>
        <end position="219"/>
    </location>
</feature>
<feature type="signal peptide" evidence="3">
    <location>
        <begin position="1"/>
        <end position="23"/>
    </location>
</feature>
<proteinExistence type="predicted"/>
<protein>
    <submittedName>
        <fullName evidence="4">Patterned Expression Site</fullName>
    </submittedName>
</protein>
<sequence>MSNYQESIFVVLLCWYLVIQVKCGVPQPIITLHDGHIGLYDSLMETEYTGSIVAGQPYTLDIYMGNTDQYDYVIEQCMYNQRVPFMDQFGCLQRNNIFQQKWETDQYTNPGSMKRTLVHLTPEETVLSFECQIKVIECCGCAEQYCERRPVLAGYPTYPVPLTCCNTIIPPPIVTHQVGWTSDQRHWWFFIPWWLWLLLLILLLLLLTCLVCAVGWLLFRRRNKVHSEISNKTVITKPEEPIKTVAAPAIYRVDRVAQTLPEQRQVAQQVDMDRDFGQTREYPYQHRQAEDHATISLHGIGRGESGNEAYAKRRHEDGRQSTVFHPFNHPARYNTTDRWEECEEWNEVIDTAHYENYPPRESTTKRTRFVPNSYSRDLEERHNRLQRELQDNLRRPRSRSHEIYTNQVDEDDETTERYDKETIREETVRTVRQSSFI</sequence>
<keyword evidence="3" id="KW-0732">Signal</keyword>
<name>A0AAD4NBY1_9BILA</name>
<accession>A0AAD4NBY1</accession>
<organism evidence="4 5">
    <name type="scientific">Ditylenchus destructor</name>
    <dbReference type="NCBI Taxonomy" id="166010"/>
    <lineage>
        <taxon>Eukaryota</taxon>
        <taxon>Metazoa</taxon>
        <taxon>Ecdysozoa</taxon>
        <taxon>Nematoda</taxon>
        <taxon>Chromadorea</taxon>
        <taxon>Rhabditida</taxon>
        <taxon>Tylenchina</taxon>
        <taxon>Tylenchomorpha</taxon>
        <taxon>Sphaerularioidea</taxon>
        <taxon>Anguinidae</taxon>
        <taxon>Anguininae</taxon>
        <taxon>Ditylenchus</taxon>
    </lineage>
</organism>
<gene>
    <name evidence="4" type="ORF">DdX_02126</name>
</gene>
<dbReference type="Proteomes" id="UP001201812">
    <property type="component" value="Unassembled WGS sequence"/>
</dbReference>
<feature type="compositionally biased region" description="Basic and acidic residues" evidence="1">
    <location>
        <begin position="391"/>
        <end position="402"/>
    </location>
</feature>
<keyword evidence="2" id="KW-1133">Transmembrane helix</keyword>
<dbReference type="EMBL" id="JAKKPZ010000002">
    <property type="protein sequence ID" value="KAI1725468.1"/>
    <property type="molecule type" value="Genomic_DNA"/>
</dbReference>
<feature type="chain" id="PRO_5042043050" evidence="3">
    <location>
        <begin position="24"/>
        <end position="437"/>
    </location>
</feature>
<feature type="region of interest" description="Disordered" evidence="1">
    <location>
        <begin position="391"/>
        <end position="418"/>
    </location>
</feature>
<keyword evidence="2" id="KW-0812">Transmembrane</keyword>
<evidence type="ECO:0000256" key="3">
    <source>
        <dbReference type="SAM" id="SignalP"/>
    </source>
</evidence>